<dbReference type="PROSITE" id="PS51462">
    <property type="entry name" value="NUDIX"/>
    <property type="match status" value="1"/>
</dbReference>
<feature type="transmembrane region" description="Helical" evidence="6">
    <location>
        <begin position="460"/>
        <end position="483"/>
    </location>
</feature>
<feature type="region of interest" description="Disordered" evidence="5">
    <location>
        <begin position="864"/>
        <end position="889"/>
    </location>
</feature>
<dbReference type="Proteomes" id="UP000078576">
    <property type="component" value="Unassembled WGS sequence"/>
</dbReference>
<dbReference type="InterPro" id="IPR036259">
    <property type="entry name" value="MFS_trans_sf"/>
</dbReference>
<dbReference type="EMBL" id="KN714828">
    <property type="protein sequence ID" value="KUI62712.1"/>
    <property type="molecule type" value="Genomic_DNA"/>
</dbReference>
<feature type="transmembrane region" description="Helical" evidence="6">
    <location>
        <begin position="283"/>
        <end position="305"/>
    </location>
</feature>
<feature type="transmembrane region" description="Helical" evidence="6">
    <location>
        <begin position="115"/>
        <end position="133"/>
    </location>
</feature>
<feature type="transmembrane region" description="Helical" evidence="6">
    <location>
        <begin position="338"/>
        <end position="357"/>
    </location>
</feature>
<feature type="transmembrane region" description="Helical" evidence="6">
    <location>
        <begin position="145"/>
        <end position="162"/>
    </location>
</feature>
<keyword evidence="3 6" id="KW-1133">Transmembrane helix</keyword>
<reference evidence="10" key="1">
    <citation type="submission" date="2014-12" db="EMBL/GenBank/DDBJ databases">
        <title>Genome Sequence of Valsa Canker Pathogens Uncovers a Specific Adaption of Colonization on Woody Bark.</title>
        <authorList>
            <person name="Yin Z."/>
            <person name="Liu H."/>
            <person name="Gao X."/>
            <person name="Li Z."/>
            <person name="Song N."/>
            <person name="Ke X."/>
            <person name="Dai Q."/>
            <person name="Wu Y."/>
            <person name="Sun Y."/>
            <person name="Xu J.-R."/>
            <person name="Kang Z.K."/>
            <person name="Wang L."/>
            <person name="Huang L."/>
        </authorList>
    </citation>
    <scope>NUCLEOTIDE SEQUENCE [LARGE SCALE GENOMIC DNA]</scope>
    <source>
        <strain evidence="10">SXYL134</strain>
    </source>
</reference>
<feature type="transmembrane region" description="Helical" evidence="6">
    <location>
        <begin position="257"/>
        <end position="277"/>
    </location>
</feature>
<evidence type="ECO:0000256" key="4">
    <source>
        <dbReference type="ARBA" id="ARBA00023136"/>
    </source>
</evidence>
<dbReference type="PANTHER" id="PTHR23501:SF39">
    <property type="entry name" value="MULTIDRUG TRANSPORTER, PUTATIVE (AFU_ORTHOLOGUE AFUA_1G05010)-RELATED"/>
    <property type="match status" value="1"/>
</dbReference>
<dbReference type="PROSITE" id="PS50850">
    <property type="entry name" value="MFS"/>
    <property type="match status" value="1"/>
</dbReference>
<evidence type="ECO:0000313" key="9">
    <source>
        <dbReference type="EMBL" id="KUI62712.1"/>
    </source>
</evidence>
<feature type="domain" description="Nudix hydrolase" evidence="8">
    <location>
        <begin position="535"/>
        <end position="682"/>
    </location>
</feature>
<evidence type="ECO:0000256" key="6">
    <source>
        <dbReference type="SAM" id="Phobius"/>
    </source>
</evidence>
<dbReference type="CDD" id="cd18870">
    <property type="entry name" value="NUDIX_AcylCoAdiphos_Nudt19"/>
    <property type="match status" value="1"/>
</dbReference>
<name>A0A194VFC2_CYTMA</name>
<dbReference type="PANTHER" id="PTHR23501">
    <property type="entry name" value="MAJOR FACILITATOR SUPERFAMILY"/>
    <property type="match status" value="1"/>
</dbReference>
<dbReference type="GO" id="GO:0022857">
    <property type="term" value="F:transmembrane transporter activity"/>
    <property type="evidence" value="ECO:0007669"/>
    <property type="project" value="InterPro"/>
</dbReference>
<sequence>MASDKPKPLCAHQRQAIQDGASSEPLEAPGPCVECKAESRRALIYRLKLIAGLLLPFALQALDVTIVASALPYIAIDFNEVAELNWIVSAFNLTSAAFIPFWGQMADIFGRHNSLQAVLILMTIGSALCTGAPTSTFPVLLLGRGFQGVACAGISVLVRVIISDKVTLQENAKNWSFFALTGGLSYAIGPVIGGYLTSANWRWCFGINLPICVLGIFVIFFVLRKELVGPQPLHGVDDGVVTGPKTTIGRRLMTIDVGGQLLFLFGFGLMILAFTWAGSTYGWASVEVLVPLILGAAIFAGWLYYEYMMVPERALGQKLSFQRPMVPWHFIQNRNVGLLFYINFATGMAMYSVLYFADLYFTLILGYSSSKAGVQLLYYTPGIGCGVYAAMVFCNIWPRNTFLPLFLGSTIEAVGIGLLAWAMYTGKTGTIYGMIAFSGVGTGLRFMPGTLHAVGFFPKSIATIVSLMGIALPFGGALSLTIMTTVYNNLVAKDARMAFVWAFVAICPFMGPKPQTRQSSSTPTSPATQKPPISEAQPSSSIILLSPTNQVLLLHRVHTSTSFPSAHVFPGGNLSPFHEPPLLPQDHHRNSPAYRLAAIRETFEESGILLARPKQSPHHDTDNNNNTTTLLAVPEADREKARGDIHNDRLNFSEWVDVHLGGTLCVDDLVPFTRWITPPNMPKRFTTQMYLFLMPLASAPRTSGAIVDVDVVQTPTSDGGVEHTAATFADADEWLRKQDRGEIVLFPPQCYLLTLVAEMLNSVPVREGGGEDGLARYVAQRKALMDFVKRTPTGGGGEKKPHPTTLIPWSEKVMSPQTLFIRSNDGRIVLGVDKPGPELKGTGRGGDFERVVLVNFTKQGPKGVEVRDREDVLREEREAKEKKKAAAKL</sequence>
<evidence type="ECO:0000313" key="10">
    <source>
        <dbReference type="Proteomes" id="UP000078576"/>
    </source>
</evidence>
<accession>A0A194VFC2</accession>
<dbReference type="Gene3D" id="3.90.79.10">
    <property type="entry name" value="Nucleoside Triphosphate Pyrophosphohydrolase"/>
    <property type="match status" value="1"/>
</dbReference>
<dbReference type="SUPFAM" id="SSF55811">
    <property type="entry name" value="Nudix"/>
    <property type="match status" value="1"/>
</dbReference>
<dbReference type="Pfam" id="PF07690">
    <property type="entry name" value="MFS_1"/>
    <property type="match status" value="1"/>
</dbReference>
<keyword evidence="4 6" id="KW-0472">Membrane</keyword>
<feature type="domain" description="Major facilitator superfamily (MFS) profile" evidence="7">
    <location>
        <begin position="49"/>
        <end position="517"/>
    </location>
</feature>
<comment type="subcellular location">
    <subcellularLocation>
        <location evidence="1">Membrane</location>
        <topology evidence="1">Multi-pass membrane protein</topology>
    </subcellularLocation>
</comment>
<dbReference type="AlphaFoldDB" id="A0A194VFC2"/>
<evidence type="ECO:0000259" key="7">
    <source>
        <dbReference type="PROSITE" id="PS50850"/>
    </source>
</evidence>
<feature type="transmembrane region" description="Helical" evidence="6">
    <location>
        <begin position="377"/>
        <end position="398"/>
    </location>
</feature>
<feature type="transmembrane region" description="Helical" evidence="6">
    <location>
        <begin position="430"/>
        <end position="448"/>
    </location>
</feature>
<evidence type="ECO:0000256" key="3">
    <source>
        <dbReference type="ARBA" id="ARBA00022989"/>
    </source>
</evidence>
<organism evidence="9 10">
    <name type="scientific">Cytospora mali</name>
    <name type="common">Apple Valsa canker fungus</name>
    <name type="synonym">Valsa mali</name>
    <dbReference type="NCBI Taxonomy" id="578113"/>
    <lineage>
        <taxon>Eukaryota</taxon>
        <taxon>Fungi</taxon>
        <taxon>Dikarya</taxon>
        <taxon>Ascomycota</taxon>
        <taxon>Pezizomycotina</taxon>
        <taxon>Sordariomycetes</taxon>
        <taxon>Sordariomycetidae</taxon>
        <taxon>Diaporthales</taxon>
        <taxon>Cytosporaceae</taxon>
        <taxon>Cytospora</taxon>
    </lineage>
</organism>
<keyword evidence="2 6" id="KW-0812">Transmembrane</keyword>
<dbReference type="OrthoDB" id="6770063at2759"/>
<dbReference type="Gene3D" id="1.20.1720.10">
    <property type="entry name" value="Multidrug resistance protein D"/>
    <property type="match status" value="1"/>
</dbReference>
<feature type="transmembrane region" description="Helical" evidence="6">
    <location>
        <begin position="405"/>
        <end position="424"/>
    </location>
</feature>
<evidence type="ECO:0000256" key="1">
    <source>
        <dbReference type="ARBA" id="ARBA00004141"/>
    </source>
</evidence>
<protein>
    <submittedName>
        <fullName evidence="9">MFS-type transporter YusP</fullName>
    </submittedName>
</protein>
<feature type="compositionally biased region" description="Low complexity" evidence="5">
    <location>
        <begin position="514"/>
        <end position="532"/>
    </location>
</feature>
<gene>
    <name evidence="9" type="ORF">VP1G_09819</name>
</gene>
<dbReference type="SUPFAM" id="SSF103473">
    <property type="entry name" value="MFS general substrate transporter"/>
    <property type="match status" value="1"/>
</dbReference>
<feature type="region of interest" description="Disordered" evidence="5">
    <location>
        <begin position="514"/>
        <end position="538"/>
    </location>
</feature>
<dbReference type="InterPro" id="IPR020846">
    <property type="entry name" value="MFS_dom"/>
</dbReference>
<feature type="transmembrane region" description="Helical" evidence="6">
    <location>
        <begin position="174"/>
        <end position="193"/>
    </location>
</feature>
<dbReference type="InterPro" id="IPR015797">
    <property type="entry name" value="NUDIX_hydrolase-like_dom_sf"/>
</dbReference>
<evidence type="ECO:0000256" key="5">
    <source>
        <dbReference type="SAM" id="MobiDB-lite"/>
    </source>
</evidence>
<proteinExistence type="predicted"/>
<dbReference type="InterPro" id="IPR000086">
    <property type="entry name" value="NUDIX_hydrolase_dom"/>
</dbReference>
<feature type="transmembrane region" description="Helical" evidence="6">
    <location>
        <begin position="86"/>
        <end position="103"/>
    </location>
</feature>
<evidence type="ECO:0000259" key="8">
    <source>
        <dbReference type="PROSITE" id="PS51462"/>
    </source>
</evidence>
<keyword evidence="10" id="KW-1185">Reference proteome</keyword>
<dbReference type="InterPro" id="IPR011701">
    <property type="entry name" value="MFS"/>
</dbReference>
<feature type="transmembrane region" description="Helical" evidence="6">
    <location>
        <begin position="205"/>
        <end position="223"/>
    </location>
</feature>
<dbReference type="GO" id="GO:0005886">
    <property type="term" value="C:plasma membrane"/>
    <property type="evidence" value="ECO:0007669"/>
    <property type="project" value="TreeGrafter"/>
</dbReference>
<feature type="transmembrane region" description="Helical" evidence="6">
    <location>
        <begin position="49"/>
        <end position="74"/>
    </location>
</feature>
<feature type="compositionally biased region" description="Basic and acidic residues" evidence="5">
    <location>
        <begin position="864"/>
        <end position="881"/>
    </location>
</feature>
<evidence type="ECO:0000256" key="2">
    <source>
        <dbReference type="ARBA" id="ARBA00022692"/>
    </source>
</evidence>